<organism evidence="1">
    <name type="scientific">hydrothermal vent metagenome</name>
    <dbReference type="NCBI Taxonomy" id="652676"/>
    <lineage>
        <taxon>unclassified sequences</taxon>
        <taxon>metagenomes</taxon>
        <taxon>ecological metagenomes</taxon>
    </lineage>
</organism>
<sequence>MLFLAQGFEDLEAVAILDVFGWTQYRDDIPKVTVTTAGFYEVVKSSFGLAIEAVIEGLLDIAG</sequence>
<proteinExistence type="predicted"/>
<dbReference type="InterPro" id="IPR029062">
    <property type="entry name" value="Class_I_gatase-like"/>
</dbReference>
<name>A0A3B1CB44_9ZZZZ</name>
<dbReference type="EMBL" id="UOGE01000090">
    <property type="protein sequence ID" value="VAX23871.1"/>
    <property type="molecule type" value="Genomic_DNA"/>
</dbReference>
<protein>
    <submittedName>
        <fullName evidence="1">Uncharacterized protein</fullName>
    </submittedName>
</protein>
<gene>
    <name evidence="1" type="ORF">MNBD_NITROSPINAE02-1754</name>
</gene>
<accession>A0A3B1CB44</accession>
<dbReference type="AlphaFoldDB" id="A0A3B1CB44"/>
<reference evidence="1" key="1">
    <citation type="submission" date="2018-06" db="EMBL/GenBank/DDBJ databases">
        <authorList>
            <person name="Zhirakovskaya E."/>
        </authorList>
    </citation>
    <scope>NUCLEOTIDE SEQUENCE</scope>
</reference>
<evidence type="ECO:0000313" key="1">
    <source>
        <dbReference type="EMBL" id="VAX23871.1"/>
    </source>
</evidence>
<dbReference type="Gene3D" id="3.40.50.880">
    <property type="match status" value="1"/>
</dbReference>